<dbReference type="Gene3D" id="3.40.850.10">
    <property type="entry name" value="Kinesin motor domain"/>
    <property type="match status" value="1"/>
</dbReference>
<feature type="compositionally biased region" description="Low complexity" evidence="10">
    <location>
        <begin position="231"/>
        <end position="249"/>
    </location>
</feature>
<accession>A0A316VG63</accession>
<dbReference type="PROSITE" id="PS51126">
    <property type="entry name" value="DILUTE"/>
    <property type="match status" value="1"/>
</dbReference>
<gene>
    <name evidence="13" type="ORF">FA14DRAFT_167563</name>
</gene>
<evidence type="ECO:0000256" key="7">
    <source>
        <dbReference type="ARBA" id="ARBA00023203"/>
    </source>
</evidence>
<keyword evidence="6 8" id="KW-0505">Motor protein</keyword>
<dbReference type="Gene3D" id="1.20.120.720">
    <property type="entry name" value="Myosin VI head, motor domain, U50 subdomain"/>
    <property type="match status" value="1"/>
</dbReference>
<dbReference type="SUPFAM" id="SSF52540">
    <property type="entry name" value="P-loop containing nucleoside triphosphate hydrolases"/>
    <property type="match status" value="1"/>
</dbReference>
<evidence type="ECO:0000256" key="3">
    <source>
        <dbReference type="ARBA" id="ARBA00022840"/>
    </source>
</evidence>
<dbReference type="InterPro" id="IPR027417">
    <property type="entry name" value="P-loop_NTPase"/>
</dbReference>
<dbReference type="GO" id="GO:0016459">
    <property type="term" value="C:myosin complex"/>
    <property type="evidence" value="ECO:0007669"/>
    <property type="project" value="UniProtKB-KW"/>
</dbReference>
<dbReference type="InterPro" id="IPR001609">
    <property type="entry name" value="Myosin_head_motor_dom-like"/>
</dbReference>
<dbReference type="GO" id="GO:0005524">
    <property type="term" value="F:ATP binding"/>
    <property type="evidence" value="ECO:0007669"/>
    <property type="project" value="UniProtKB-UniRule"/>
</dbReference>
<dbReference type="RefSeq" id="XP_025355615.1">
    <property type="nucleotide sequence ID" value="XM_025500096.1"/>
</dbReference>
<dbReference type="FunFam" id="1.10.10.820:FF:000001">
    <property type="entry name" value="Myosin heavy chain"/>
    <property type="match status" value="1"/>
</dbReference>
<keyword evidence="3 8" id="KW-0067">ATP-binding</keyword>
<feature type="binding site" evidence="8">
    <location>
        <begin position="202"/>
        <end position="209"/>
    </location>
    <ligand>
        <name>ATP</name>
        <dbReference type="ChEBI" id="CHEBI:30616"/>
    </ligand>
</feature>
<feature type="coiled-coil region" evidence="9">
    <location>
        <begin position="1075"/>
        <end position="1144"/>
    </location>
</feature>
<evidence type="ECO:0000259" key="12">
    <source>
        <dbReference type="PROSITE" id="PS51456"/>
    </source>
</evidence>
<dbReference type="GO" id="GO:0016020">
    <property type="term" value="C:membrane"/>
    <property type="evidence" value="ECO:0007669"/>
    <property type="project" value="TreeGrafter"/>
</dbReference>
<dbReference type="Pfam" id="PF01843">
    <property type="entry name" value="DIL"/>
    <property type="match status" value="1"/>
</dbReference>
<keyword evidence="2 8" id="KW-0547">Nucleotide-binding</keyword>
<dbReference type="GO" id="GO:0007015">
    <property type="term" value="P:actin filament organization"/>
    <property type="evidence" value="ECO:0007669"/>
    <property type="project" value="TreeGrafter"/>
</dbReference>
<comment type="similarity">
    <text evidence="1 8">Belongs to the TRAFAC class myosin-kinesin ATPase superfamily. Myosin family.</text>
</comment>
<evidence type="ECO:0000256" key="10">
    <source>
        <dbReference type="SAM" id="MobiDB-lite"/>
    </source>
</evidence>
<feature type="domain" description="Dilute" evidence="11">
    <location>
        <begin position="1313"/>
        <end position="1594"/>
    </location>
</feature>
<proteinExistence type="inferred from homology"/>
<dbReference type="STRING" id="1280837.A0A316VG63"/>
<evidence type="ECO:0000256" key="2">
    <source>
        <dbReference type="ARBA" id="ARBA00022741"/>
    </source>
</evidence>
<dbReference type="Gene3D" id="1.10.10.820">
    <property type="match status" value="1"/>
</dbReference>
<reference evidence="13 14" key="1">
    <citation type="journal article" date="2018" name="Mol. Biol. Evol.">
        <title>Broad Genomic Sampling Reveals a Smut Pathogenic Ancestry of the Fungal Clade Ustilaginomycotina.</title>
        <authorList>
            <person name="Kijpornyongpan T."/>
            <person name="Mondo S.J."/>
            <person name="Barry K."/>
            <person name="Sandor L."/>
            <person name="Lee J."/>
            <person name="Lipzen A."/>
            <person name="Pangilinan J."/>
            <person name="LaButti K."/>
            <person name="Hainaut M."/>
            <person name="Henrissat B."/>
            <person name="Grigoriev I.V."/>
            <person name="Spatafora J.W."/>
            <person name="Aime M.C."/>
        </authorList>
    </citation>
    <scope>NUCLEOTIDE SEQUENCE [LARGE SCALE GENOMIC DNA]</scope>
    <source>
        <strain evidence="13 14">MCA 3882</strain>
    </source>
</reference>
<feature type="domain" description="Myosin motor" evidence="12">
    <location>
        <begin position="109"/>
        <end position="836"/>
    </location>
</feature>
<sequence length="1645" mass="186277">MQRAASNKLTLHTLARTHKALRPKKGANPLSAYVPGTRAWFTDKDAGWVSATLAKPVQQNNNEVILHFTMDDTGAAREVKTSLKAIETQKGSISGDDALPPLRNPPLLEATEDLTNLSYLNEPAVLHAILNRYSQRIIYTYSGIVLIAVNPFDAVKLYTPEIIQAYSGRMRGELEPHLFAIAEDAYRCMIRDEKDQTIVVSGESGAGKTVSAKFIMRYFATVEDPSRPGSRKAANQAAAGSGASKDASGMSETEQQILATNPIMEAFGNAKTTRNDNSSRFGKYIEILFDKTNEIVGAQIRTYLLERSRIVFQPAETGERNFHIFYQLCAGAPSSERKDLGLLDASEFFYLNQGGNQRIAGVDDAEEFKATQKALSTVGVKIEQQWQIFGLLAALLHLGNVKIGAMRNDASISDEETNLFVATNMLGINPGEFRKWTVKKQIQMRGEKIVSNLSQAQATVVRDSVTKYIYSSLFDWLVEQMNVKLALGSVDTRNRMIGVLDIYGFERFKVNSYEQFCINYANERLQNEFNQHVFKLEQEEYMQEKIKWTFIDFADNQPTIDMIEGRLGILSLLDEESRLPSGSDASFLQKLFTQIERKPEFKESFKRPRFGQSSFTVCHYALDVTYESEGFLEKNRDTVPDEHLNLLSNTSNEFLKEILDTATRIAQEAKDGPQSAQTNGTADVNGAAEKKPAPRKLGGGGMVKKPTLGSQFKSSLVALMSTIDSTNVHYIRCIKPNEAKKAWDVEPQNVLGQLRACGVLETIRISCAGYPSRWTFDDFGTRYYLLTNSSRWNLSSRELTSHLLSELVKEEDKYQIGLTKIFFRAGMLAEFEQRRTSRLNELVTIMQKNARAVHYSRKFRTMRSNSIRIQTWWRMVAAQRAVTTMRKNKAALSIQVAARGWMARLRYQRTIAAVVAIQSHARGYKIRSTFATDKTAFAATRLQSLLRGALVRRQVRHDRKGVIHLQSCWRRKMAKRELIAKRQEAKSATHYREVTYKLENKVVELTQNLQARTKQNKELANKIRQLEGQVKQWQDKHEEVDSKSRGLEEELAKPSVPKHEFEALIESKRLVDLQVQESLRKISEHEGRIGDLERELREQAEELEAREQALNNAKNVSEEDSTAMTSLRNEVNSLREQLNRANALNTLTKNSQRIENAQPPTFNMATGREMQPQTKRRVRRHSEVGVMSDAPVRDPEEEEAMYAAKRSAANANRHVSVAAFDQIPGLQRNGNGEYGEEWDENEQSEEVIRILENEEQLDEDVLNGLIRFLKIPAPSITNPPSPKEVLFPAHLISLCTNEFWKYGMVRESERFLANVMQTIQQHIMSFTGDDVIVPGFFWLSNVHEIFSFVCIAESDMLQGIGPGVDGSAGEMIFSEYERLVTIVKHDLESLSYNLFHTTISEIKKRLHKMVIPALIESQSLPGFVISDTGGRLFNRLLNQAPPTPAYSMDDILGILNKVSKALKSYYVEPSVTTQVITELLKLIGTTAFNDLLMRRNFCSWKRAMQIQYNIMRVDEWCKSQDIPEGMLQCEHLMQATKLLQLKKATLSDIDIIYDVCWMLTPTQIQKLISHYYVADYENPISPEILKAVAARVVPNDRNDHLLLPPEVDEAGPFESPLPRLVTGIETYCPAYINVPALRRLASCVA</sequence>
<evidence type="ECO:0000256" key="1">
    <source>
        <dbReference type="ARBA" id="ARBA00008314"/>
    </source>
</evidence>
<keyword evidence="7 8" id="KW-0009">Actin-binding</keyword>
<dbReference type="PROSITE" id="PS51456">
    <property type="entry name" value="MYOSIN_MOTOR"/>
    <property type="match status" value="1"/>
</dbReference>
<dbReference type="PANTHER" id="PTHR13140:SF706">
    <property type="entry name" value="DILUTE CLASS UNCONVENTIONAL MYOSIN, ISOFORM C"/>
    <property type="match status" value="1"/>
</dbReference>
<dbReference type="CDD" id="cd15480">
    <property type="entry name" value="fMyo2p_CBD"/>
    <property type="match status" value="1"/>
</dbReference>
<evidence type="ECO:0000256" key="9">
    <source>
        <dbReference type="SAM" id="Coils"/>
    </source>
</evidence>
<dbReference type="PROSITE" id="PS50096">
    <property type="entry name" value="IQ"/>
    <property type="match status" value="3"/>
</dbReference>
<keyword evidence="5 8" id="KW-0518">Myosin</keyword>
<dbReference type="Gene3D" id="1.20.5.190">
    <property type="match status" value="3"/>
</dbReference>
<organism evidence="13 14">
    <name type="scientific">Meira miltonrushii</name>
    <dbReference type="NCBI Taxonomy" id="1280837"/>
    <lineage>
        <taxon>Eukaryota</taxon>
        <taxon>Fungi</taxon>
        <taxon>Dikarya</taxon>
        <taxon>Basidiomycota</taxon>
        <taxon>Ustilaginomycotina</taxon>
        <taxon>Exobasidiomycetes</taxon>
        <taxon>Exobasidiales</taxon>
        <taxon>Brachybasidiaceae</taxon>
        <taxon>Meira</taxon>
    </lineage>
</organism>
<dbReference type="InterPro" id="IPR002710">
    <property type="entry name" value="Dilute_dom"/>
</dbReference>
<name>A0A316VG63_9BASI</name>
<keyword evidence="14" id="KW-1185">Reference proteome</keyword>
<dbReference type="CDD" id="cd01380">
    <property type="entry name" value="MYSc_Myo5"/>
    <property type="match status" value="1"/>
</dbReference>
<evidence type="ECO:0000256" key="5">
    <source>
        <dbReference type="ARBA" id="ARBA00023123"/>
    </source>
</evidence>
<feature type="compositionally biased region" description="Polar residues" evidence="10">
    <location>
        <begin position="1146"/>
        <end position="1164"/>
    </location>
</feature>
<dbReference type="GeneID" id="37021877"/>
<dbReference type="InParanoid" id="A0A316VG63"/>
<dbReference type="Pfam" id="PF00063">
    <property type="entry name" value="Myosin_head"/>
    <property type="match status" value="1"/>
</dbReference>
<protein>
    <submittedName>
        <fullName evidence="13">Putative myosin V</fullName>
    </submittedName>
</protein>
<evidence type="ECO:0000256" key="6">
    <source>
        <dbReference type="ARBA" id="ARBA00023175"/>
    </source>
</evidence>
<dbReference type="OrthoDB" id="6108017at2759"/>
<feature type="region of interest" description="Disordered" evidence="10">
    <location>
        <begin position="1146"/>
        <end position="1182"/>
    </location>
</feature>
<feature type="region of interest" description="Disordered" evidence="10">
    <location>
        <begin position="668"/>
        <end position="705"/>
    </location>
</feature>
<dbReference type="EMBL" id="KZ819603">
    <property type="protein sequence ID" value="PWN35313.1"/>
    <property type="molecule type" value="Genomic_DNA"/>
</dbReference>
<feature type="region of interest" description="Actin-binding" evidence="8">
    <location>
        <begin position="716"/>
        <end position="738"/>
    </location>
</feature>
<dbReference type="SMART" id="SM00015">
    <property type="entry name" value="IQ"/>
    <property type="match status" value="6"/>
</dbReference>
<keyword evidence="4 9" id="KW-0175">Coiled coil</keyword>
<dbReference type="PANTHER" id="PTHR13140">
    <property type="entry name" value="MYOSIN"/>
    <property type="match status" value="1"/>
</dbReference>
<dbReference type="SMART" id="SM01132">
    <property type="entry name" value="DIL"/>
    <property type="match status" value="1"/>
</dbReference>
<dbReference type="InterPro" id="IPR036961">
    <property type="entry name" value="Kinesin_motor_dom_sf"/>
</dbReference>
<evidence type="ECO:0000256" key="4">
    <source>
        <dbReference type="ARBA" id="ARBA00023054"/>
    </source>
</evidence>
<dbReference type="SMART" id="SM00242">
    <property type="entry name" value="MYSc"/>
    <property type="match status" value="1"/>
</dbReference>
<evidence type="ECO:0000313" key="13">
    <source>
        <dbReference type="EMBL" id="PWN35313.1"/>
    </source>
</evidence>
<dbReference type="Pfam" id="PF00612">
    <property type="entry name" value="IQ"/>
    <property type="match status" value="1"/>
</dbReference>
<dbReference type="FunCoup" id="A0A316VG63">
    <property type="interactions" value="62"/>
</dbReference>
<dbReference type="Proteomes" id="UP000245771">
    <property type="component" value="Unassembled WGS sequence"/>
</dbReference>
<dbReference type="Gene3D" id="1.20.58.530">
    <property type="match status" value="1"/>
</dbReference>
<evidence type="ECO:0000259" key="11">
    <source>
        <dbReference type="PROSITE" id="PS51126"/>
    </source>
</evidence>
<dbReference type="InterPro" id="IPR046943">
    <property type="entry name" value="Fungal_Myo2/2A_CBD"/>
</dbReference>
<evidence type="ECO:0000313" key="14">
    <source>
        <dbReference type="Proteomes" id="UP000245771"/>
    </source>
</evidence>
<feature type="region of interest" description="Disordered" evidence="10">
    <location>
        <begin position="224"/>
        <end position="253"/>
    </location>
</feature>
<dbReference type="Gene3D" id="3.30.70.1590">
    <property type="match status" value="1"/>
</dbReference>
<dbReference type="InterPro" id="IPR000048">
    <property type="entry name" value="IQ_motif_EF-hand-BS"/>
</dbReference>
<dbReference type="GO" id="GO:0051015">
    <property type="term" value="F:actin filament binding"/>
    <property type="evidence" value="ECO:0007669"/>
    <property type="project" value="TreeGrafter"/>
</dbReference>
<feature type="coiled-coil region" evidence="9">
    <location>
        <begin position="1002"/>
        <end position="1050"/>
    </location>
</feature>
<dbReference type="PRINTS" id="PR00193">
    <property type="entry name" value="MYOSINHEAVY"/>
</dbReference>
<evidence type="ECO:0000256" key="8">
    <source>
        <dbReference type="PROSITE-ProRule" id="PRU00782"/>
    </source>
</evidence>
<dbReference type="SUPFAM" id="SSF50084">
    <property type="entry name" value="Myosin S1 fragment, N-terminal domain"/>
    <property type="match status" value="1"/>
</dbReference>
<dbReference type="GO" id="GO:0000146">
    <property type="term" value="F:microfilament motor activity"/>
    <property type="evidence" value="ECO:0007669"/>
    <property type="project" value="TreeGrafter"/>
</dbReference>
<dbReference type="InterPro" id="IPR036103">
    <property type="entry name" value="MYSc_Myo5"/>
</dbReference>
<dbReference type="GO" id="GO:0005737">
    <property type="term" value="C:cytoplasm"/>
    <property type="evidence" value="ECO:0007669"/>
    <property type="project" value="TreeGrafter"/>
</dbReference>